<dbReference type="EMBL" id="LTAI01000090">
    <property type="protein sequence ID" value="ORD99922.1"/>
    <property type="molecule type" value="Genomic_DNA"/>
</dbReference>
<dbReference type="GO" id="GO:0003676">
    <property type="term" value="F:nucleic acid binding"/>
    <property type="evidence" value="ECO:0007669"/>
    <property type="project" value="InterPro"/>
</dbReference>
<protein>
    <submittedName>
        <fullName evidence="1">OML2</fullName>
    </submittedName>
</protein>
<dbReference type="SUPFAM" id="SSF54928">
    <property type="entry name" value="RNA-binding domain, RBD"/>
    <property type="match status" value="1"/>
</dbReference>
<gene>
    <name evidence="1" type="primary">OML2</name>
    <name evidence="1" type="ORF">A0H76_2691</name>
</gene>
<sequence length="237" mass="27635">MNNLPTRTLLITGLDNENQVEKFISMQSQDSILETYRVPKTCLLFITFFDIRDSIDLLKNLNLLKDQFPNLNIFYTISKNELPSNEDECKEKNNQASVIVQYKNFNLSSDKIYDLASTCGEIRECRMDKVGQKIYEYFNIKAAKIALNELNLADFEGGNVKTKPVWDIMPNQKATILNRTDQIIKEELDKKQINLNESIKRIKTSKSKNIFIDQFDEFIINNLSQIERLIFKNKKSK</sequence>
<dbReference type="VEuPathDB" id="MicrosporidiaDB:HERIO_949"/>
<evidence type="ECO:0000313" key="1">
    <source>
        <dbReference type="EMBL" id="ORD99922.1"/>
    </source>
</evidence>
<dbReference type="AlphaFoldDB" id="A0A1X0QJJ8"/>
<dbReference type="VEuPathDB" id="MicrosporidiaDB:A0H76_2691"/>
<dbReference type="Gene3D" id="3.30.70.330">
    <property type="match status" value="1"/>
</dbReference>
<comment type="caution">
    <text evidence="1">The sequence shown here is derived from an EMBL/GenBank/DDBJ whole genome shotgun (WGS) entry which is preliminary data.</text>
</comment>
<accession>A0A1X0QJJ8</accession>
<dbReference type="InterPro" id="IPR035979">
    <property type="entry name" value="RBD_domain_sf"/>
</dbReference>
<proteinExistence type="predicted"/>
<reference evidence="1 2" key="1">
    <citation type="journal article" date="2017" name="Environ. Microbiol.">
        <title>Decay of the glycolytic pathway and adaptation to intranuclear parasitism within Enterocytozoonidae microsporidia.</title>
        <authorList>
            <person name="Wiredu Boakye D."/>
            <person name="Jaroenlak P."/>
            <person name="Prachumwat A."/>
            <person name="Williams T.A."/>
            <person name="Bateman K.S."/>
            <person name="Itsathitphaisarn O."/>
            <person name="Sritunyalucksana K."/>
            <person name="Paszkiewicz K.H."/>
            <person name="Moore K.A."/>
            <person name="Stentiford G.D."/>
            <person name="Williams B.A."/>
        </authorList>
    </citation>
    <scope>NUCLEOTIDE SEQUENCE [LARGE SCALE GENOMIC DNA]</scope>
    <source>
        <strain evidence="2">canceri</strain>
    </source>
</reference>
<dbReference type="InterPro" id="IPR012677">
    <property type="entry name" value="Nucleotide-bd_a/b_plait_sf"/>
</dbReference>
<dbReference type="Proteomes" id="UP000192501">
    <property type="component" value="Unassembled WGS sequence"/>
</dbReference>
<name>A0A1X0QJJ8_9MICR</name>
<evidence type="ECO:0000313" key="2">
    <source>
        <dbReference type="Proteomes" id="UP000192501"/>
    </source>
</evidence>
<organism evidence="1 2">
    <name type="scientific">Hepatospora eriocheir</name>
    <dbReference type="NCBI Taxonomy" id="1081669"/>
    <lineage>
        <taxon>Eukaryota</taxon>
        <taxon>Fungi</taxon>
        <taxon>Fungi incertae sedis</taxon>
        <taxon>Microsporidia</taxon>
        <taxon>Hepatosporidae</taxon>
        <taxon>Hepatospora</taxon>
    </lineage>
</organism>